<dbReference type="InterPro" id="IPR002579">
    <property type="entry name" value="Met_Sox_Rdtase_MsrB_dom"/>
</dbReference>
<keyword evidence="4 9" id="KW-0479">Metal-binding</keyword>
<gene>
    <name evidence="9 11" type="primary">msrB</name>
    <name evidence="11" type="ORF">E1H14_03220</name>
</gene>
<evidence type="ECO:0000256" key="2">
    <source>
        <dbReference type="ARBA" id="ARBA00012499"/>
    </source>
</evidence>
<evidence type="ECO:0000313" key="12">
    <source>
        <dbReference type="Proteomes" id="UP000325302"/>
    </source>
</evidence>
<feature type="binding site" evidence="9">
    <location>
        <position position="48"/>
    </location>
    <ligand>
        <name>Zn(2+)</name>
        <dbReference type="ChEBI" id="CHEBI:29105"/>
    </ligand>
</feature>
<comment type="similarity">
    <text evidence="1 9">Belongs to the MsrB Met sulfoxide reductase family.</text>
</comment>
<feature type="binding site" evidence="9">
    <location>
        <position position="51"/>
    </location>
    <ligand>
        <name>Zn(2+)</name>
        <dbReference type="ChEBI" id="CHEBI:29105"/>
    </ligand>
</feature>
<dbReference type="HAMAP" id="MF_01400">
    <property type="entry name" value="MsrB"/>
    <property type="match status" value="1"/>
</dbReference>
<comment type="caution">
    <text evidence="11">The sequence shown here is derived from an EMBL/GenBank/DDBJ whole genome shotgun (WGS) entry which is preliminary data.</text>
</comment>
<reference evidence="11 12" key="1">
    <citation type="submission" date="2019-03" db="EMBL/GenBank/DDBJ databases">
        <title>Nitrincola sp. nov. isolated from an Indian soda lake.</title>
        <authorList>
            <person name="Joshi A."/>
            <person name="Thite S.V."/>
            <person name="Joseph N."/>
            <person name="Dhotre D."/>
            <person name="Moorthy M."/>
            <person name="Shouche Y.S."/>
        </authorList>
    </citation>
    <scope>NUCLEOTIDE SEQUENCE [LARGE SCALE GENOMIC DNA]</scope>
    <source>
        <strain evidence="11 12">MEB193</strain>
    </source>
</reference>
<dbReference type="GO" id="GO:0008270">
    <property type="term" value="F:zinc ion binding"/>
    <property type="evidence" value="ECO:0007669"/>
    <property type="project" value="UniProtKB-UniRule"/>
</dbReference>
<dbReference type="EMBL" id="SMRS01000002">
    <property type="protein sequence ID" value="KAA0875718.1"/>
    <property type="molecule type" value="Genomic_DNA"/>
</dbReference>
<dbReference type="AlphaFoldDB" id="A0A5A9W6G5"/>
<evidence type="ECO:0000256" key="5">
    <source>
        <dbReference type="ARBA" id="ARBA00022833"/>
    </source>
</evidence>
<comment type="cofactor">
    <cofactor evidence="9">
        <name>Zn(2+)</name>
        <dbReference type="ChEBI" id="CHEBI:29105"/>
    </cofactor>
    <text evidence="9">Binds 1 zinc ion per subunit. The zinc ion is important for the structural integrity of the protein.</text>
</comment>
<dbReference type="GO" id="GO:0006979">
    <property type="term" value="P:response to oxidative stress"/>
    <property type="evidence" value="ECO:0007669"/>
    <property type="project" value="InterPro"/>
</dbReference>
<keyword evidence="6 9" id="KW-0560">Oxidoreductase</keyword>
<feature type="binding site" evidence="9">
    <location>
        <position position="97"/>
    </location>
    <ligand>
        <name>Zn(2+)</name>
        <dbReference type="ChEBI" id="CHEBI:29105"/>
    </ligand>
</feature>
<dbReference type="SUPFAM" id="SSF51316">
    <property type="entry name" value="Mss4-like"/>
    <property type="match status" value="1"/>
</dbReference>
<keyword evidence="12" id="KW-1185">Reference proteome</keyword>
<dbReference type="PROSITE" id="PS51790">
    <property type="entry name" value="MSRB"/>
    <property type="match status" value="1"/>
</dbReference>
<dbReference type="FunFam" id="2.170.150.20:FF:000001">
    <property type="entry name" value="Peptide methionine sulfoxide reductase MsrB"/>
    <property type="match status" value="1"/>
</dbReference>
<dbReference type="NCBIfam" id="TIGR00357">
    <property type="entry name" value="peptide-methionine (R)-S-oxide reductase MsrB"/>
    <property type="match status" value="1"/>
</dbReference>
<evidence type="ECO:0000256" key="1">
    <source>
        <dbReference type="ARBA" id="ARBA00007174"/>
    </source>
</evidence>
<dbReference type="InterPro" id="IPR028427">
    <property type="entry name" value="Met_Sox_Rdtase_MsrB"/>
</dbReference>
<feature type="active site" description="Nucleophile" evidence="9">
    <location>
        <position position="120"/>
    </location>
</feature>
<comment type="catalytic activity">
    <reaction evidence="7 9">
        <text>L-methionyl-[protein] + [thioredoxin]-disulfide + H2O = L-methionyl-(R)-S-oxide-[protein] + [thioredoxin]-dithiol</text>
        <dbReference type="Rhea" id="RHEA:24164"/>
        <dbReference type="Rhea" id="RHEA-COMP:10698"/>
        <dbReference type="Rhea" id="RHEA-COMP:10700"/>
        <dbReference type="Rhea" id="RHEA-COMP:12313"/>
        <dbReference type="Rhea" id="RHEA-COMP:12314"/>
        <dbReference type="ChEBI" id="CHEBI:15377"/>
        <dbReference type="ChEBI" id="CHEBI:16044"/>
        <dbReference type="ChEBI" id="CHEBI:29950"/>
        <dbReference type="ChEBI" id="CHEBI:45764"/>
        <dbReference type="ChEBI" id="CHEBI:50058"/>
        <dbReference type="EC" id="1.8.4.12"/>
    </reaction>
</comment>
<dbReference type="PANTHER" id="PTHR10173:SF52">
    <property type="entry name" value="METHIONINE-R-SULFOXIDE REDUCTASE B1"/>
    <property type="match status" value="1"/>
</dbReference>
<dbReference type="PANTHER" id="PTHR10173">
    <property type="entry name" value="METHIONINE SULFOXIDE REDUCTASE"/>
    <property type="match status" value="1"/>
</dbReference>
<dbReference type="Proteomes" id="UP000325302">
    <property type="component" value="Unassembled WGS sequence"/>
</dbReference>
<sequence>MRSKIQRSDQEWQALLSPEAFYVCRLKGTERPFSGEFEQHWQEGIYHCVACETPLFSSLTKFDAGCGWPSFYAPIAEEVIEEYLDRSHGMVRTEVTCAVCDAHLGHVFPDGPEPTGLRYCINSVSLSFTPKSA</sequence>
<dbReference type="GO" id="GO:0033743">
    <property type="term" value="F:peptide-methionine (R)-S-oxide reductase activity"/>
    <property type="evidence" value="ECO:0007669"/>
    <property type="project" value="UniProtKB-UniRule"/>
</dbReference>
<dbReference type="InterPro" id="IPR011057">
    <property type="entry name" value="Mss4-like_sf"/>
</dbReference>
<dbReference type="EC" id="1.8.4.12" evidence="2 9"/>
<evidence type="ECO:0000256" key="4">
    <source>
        <dbReference type="ARBA" id="ARBA00022723"/>
    </source>
</evidence>
<evidence type="ECO:0000256" key="9">
    <source>
        <dbReference type="HAMAP-Rule" id="MF_01400"/>
    </source>
</evidence>
<proteinExistence type="inferred from homology"/>
<protein>
    <recommendedName>
        <fullName evidence="3 9">Peptide methionine sulfoxide reductase MsrB</fullName>
        <ecNumber evidence="2 9">1.8.4.12</ecNumber>
    </recommendedName>
    <alternativeName>
        <fullName evidence="8 9">Peptide-methionine (R)-S-oxide reductase</fullName>
    </alternativeName>
</protein>
<organism evidence="11 12">
    <name type="scientific">Nitrincola tapanii</name>
    <dbReference type="NCBI Taxonomy" id="1708751"/>
    <lineage>
        <taxon>Bacteria</taxon>
        <taxon>Pseudomonadati</taxon>
        <taxon>Pseudomonadota</taxon>
        <taxon>Gammaproteobacteria</taxon>
        <taxon>Oceanospirillales</taxon>
        <taxon>Oceanospirillaceae</taxon>
        <taxon>Nitrincola</taxon>
    </lineage>
</organism>
<dbReference type="RefSeq" id="WP_149390022.1">
    <property type="nucleotide sequence ID" value="NZ_SMRS01000002.1"/>
</dbReference>
<dbReference type="Pfam" id="PF01641">
    <property type="entry name" value="SelR"/>
    <property type="match status" value="1"/>
</dbReference>
<evidence type="ECO:0000256" key="8">
    <source>
        <dbReference type="ARBA" id="ARBA00075819"/>
    </source>
</evidence>
<evidence type="ECO:0000256" key="7">
    <source>
        <dbReference type="ARBA" id="ARBA00048488"/>
    </source>
</evidence>
<evidence type="ECO:0000313" key="11">
    <source>
        <dbReference type="EMBL" id="KAA0875718.1"/>
    </source>
</evidence>
<evidence type="ECO:0000256" key="6">
    <source>
        <dbReference type="ARBA" id="ARBA00023002"/>
    </source>
</evidence>
<evidence type="ECO:0000259" key="10">
    <source>
        <dbReference type="PROSITE" id="PS51790"/>
    </source>
</evidence>
<dbReference type="Gene3D" id="2.170.150.20">
    <property type="entry name" value="Peptide methionine sulfoxide reductase"/>
    <property type="match status" value="1"/>
</dbReference>
<name>A0A5A9W6G5_9GAMM</name>
<feature type="binding site" evidence="9">
    <location>
        <position position="100"/>
    </location>
    <ligand>
        <name>Zn(2+)</name>
        <dbReference type="ChEBI" id="CHEBI:29105"/>
    </ligand>
</feature>
<feature type="domain" description="MsrB" evidence="10">
    <location>
        <begin position="9"/>
        <end position="131"/>
    </location>
</feature>
<dbReference type="OrthoDB" id="9785497at2"/>
<accession>A0A5A9W6G5</accession>
<keyword evidence="5 9" id="KW-0862">Zinc</keyword>
<dbReference type="GO" id="GO:0005737">
    <property type="term" value="C:cytoplasm"/>
    <property type="evidence" value="ECO:0007669"/>
    <property type="project" value="TreeGrafter"/>
</dbReference>
<dbReference type="GO" id="GO:0030091">
    <property type="term" value="P:protein repair"/>
    <property type="evidence" value="ECO:0007669"/>
    <property type="project" value="InterPro"/>
</dbReference>
<evidence type="ECO:0000256" key="3">
    <source>
        <dbReference type="ARBA" id="ARBA00021130"/>
    </source>
</evidence>